<dbReference type="InterPro" id="IPR053772">
    <property type="entry name" value="At1g61320/At1g61330-like"/>
</dbReference>
<dbReference type="PaxDb" id="4113-PGSC0003DMT400086839"/>
<feature type="domain" description="At1g61320/AtMIF1 LRR" evidence="2">
    <location>
        <begin position="141"/>
        <end position="296"/>
    </location>
</feature>
<feature type="domain" description="F-box" evidence="1">
    <location>
        <begin position="54"/>
        <end position="91"/>
    </location>
</feature>
<dbReference type="AlphaFoldDB" id="M1DCL4"/>
<dbReference type="Gramene" id="PGSC0003DMT400086839">
    <property type="protein sequence ID" value="PGSC0003DMT400086839"/>
    <property type="gene ID" value="PGSC0003DMG400036410"/>
</dbReference>
<evidence type="ECO:0000313" key="3">
    <source>
        <dbReference type="EnsemblPlants" id="PGSC0003DMT400086839"/>
    </source>
</evidence>
<dbReference type="InParanoid" id="M1DCL4"/>
<evidence type="ECO:0000313" key="4">
    <source>
        <dbReference type="Proteomes" id="UP000011115"/>
    </source>
</evidence>
<dbReference type="InterPro" id="IPR055357">
    <property type="entry name" value="LRR_At1g61320_AtMIF1"/>
</dbReference>
<dbReference type="Gene3D" id="3.80.10.10">
    <property type="entry name" value="Ribonuclease Inhibitor"/>
    <property type="match status" value="1"/>
</dbReference>
<reference evidence="4" key="1">
    <citation type="journal article" date="2011" name="Nature">
        <title>Genome sequence and analysis of the tuber crop potato.</title>
        <authorList>
            <consortium name="The Potato Genome Sequencing Consortium"/>
        </authorList>
    </citation>
    <scope>NUCLEOTIDE SEQUENCE [LARGE SCALE GENOMIC DNA]</scope>
    <source>
        <strain evidence="4">cv. DM1-3 516 R44</strain>
    </source>
</reference>
<proteinExistence type="predicted"/>
<evidence type="ECO:0000259" key="1">
    <source>
        <dbReference type="Pfam" id="PF00646"/>
    </source>
</evidence>
<dbReference type="STRING" id="4113.M1DCL4"/>
<accession>M1DCL4</accession>
<dbReference type="Proteomes" id="UP000011115">
    <property type="component" value="Unassembled WGS sequence"/>
</dbReference>
<dbReference type="HOGENOM" id="CLU_056273_0_0_1"/>
<sequence>MGKTIETQNHKEIMFEFAQRVRRKLQKRGEELISGVEKWGYKVRLHNRTPSIDILSECLIHKILCCLCFKEATRMSILSKTWLQAWSNLPNLDFTVDYSKCNDMKIVDDILGRYRDGKIPIEKFELLDDCLIMFLNSFEVLDFPMIDKWLGIVLTNGVKDLTISSYPLFIFAILAVKSVRKLVLKYCILLPVLLSSVVVNCNSLRKLSLSYVRLVDENMLQTLLNSCLLIESFTFECCNGLETMNPQKIKSVSLKFLKIQHCGGIWEIDAPNLVSLKYTWEDIPQIKIVRESRQLKYSRIILECLDSDNVNAAWFCKLRKFLSNSISWSDFWIDSYECKNINIQNLQLDHKDSKPHVDALNVTIIWKDGESPTFVDALVWSCQPRRLNVYSTRENITFFIDHLMYMKNSSQSTSHESMPQLSQLKDVKAYKFDPRYYKEESWHPVEHKSGELATTNFEKWEWCYFLLDW</sequence>
<dbReference type="SUPFAM" id="SSF81383">
    <property type="entry name" value="F-box domain"/>
    <property type="match status" value="1"/>
</dbReference>
<dbReference type="PANTHER" id="PTHR34145:SF68">
    <property type="entry name" value="FBD DOMAIN-CONTAINING PROTEIN"/>
    <property type="match status" value="1"/>
</dbReference>
<evidence type="ECO:0000259" key="2">
    <source>
        <dbReference type="Pfam" id="PF23622"/>
    </source>
</evidence>
<dbReference type="PANTHER" id="PTHR34145">
    <property type="entry name" value="OS02G0105600 PROTEIN"/>
    <property type="match status" value="1"/>
</dbReference>
<dbReference type="SUPFAM" id="SSF52047">
    <property type="entry name" value="RNI-like"/>
    <property type="match status" value="1"/>
</dbReference>
<dbReference type="InterPro" id="IPR036047">
    <property type="entry name" value="F-box-like_dom_sf"/>
</dbReference>
<organism evidence="3 4">
    <name type="scientific">Solanum tuberosum</name>
    <name type="common">Potato</name>
    <dbReference type="NCBI Taxonomy" id="4113"/>
    <lineage>
        <taxon>Eukaryota</taxon>
        <taxon>Viridiplantae</taxon>
        <taxon>Streptophyta</taxon>
        <taxon>Embryophyta</taxon>
        <taxon>Tracheophyta</taxon>
        <taxon>Spermatophyta</taxon>
        <taxon>Magnoliopsida</taxon>
        <taxon>eudicotyledons</taxon>
        <taxon>Gunneridae</taxon>
        <taxon>Pentapetalae</taxon>
        <taxon>asterids</taxon>
        <taxon>lamiids</taxon>
        <taxon>Solanales</taxon>
        <taxon>Solanaceae</taxon>
        <taxon>Solanoideae</taxon>
        <taxon>Solaneae</taxon>
        <taxon>Solanum</taxon>
    </lineage>
</organism>
<protein>
    <submittedName>
        <fullName evidence="3">F-box protein</fullName>
    </submittedName>
</protein>
<keyword evidence="4" id="KW-1185">Reference proteome</keyword>
<name>M1DCL4_SOLTU</name>
<dbReference type="Pfam" id="PF00646">
    <property type="entry name" value="F-box"/>
    <property type="match status" value="1"/>
</dbReference>
<dbReference type="Pfam" id="PF23622">
    <property type="entry name" value="LRR_At1g61320_AtMIF1"/>
    <property type="match status" value="1"/>
</dbReference>
<dbReference type="InterPro" id="IPR032675">
    <property type="entry name" value="LRR_dom_sf"/>
</dbReference>
<dbReference type="InterPro" id="IPR001810">
    <property type="entry name" value="F-box_dom"/>
</dbReference>
<reference evidence="3" key="2">
    <citation type="submission" date="2015-06" db="UniProtKB">
        <authorList>
            <consortium name="EnsemblPlants"/>
        </authorList>
    </citation>
    <scope>IDENTIFICATION</scope>
    <source>
        <strain evidence="3">DM1-3 516 R44</strain>
    </source>
</reference>
<dbReference type="EnsemblPlants" id="PGSC0003DMT400086839">
    <property type="protein sequence ID" value="PGSC0003DMT400086839"/>
    <property type="gene ID" value="PGSC0003DMG400036410"/>
</dbReference>